<evidence type="ECO:0000256" key="1">
    <source>
        <dbReference type="SAM" id="Phobius"/>
    </source>
</evidence>
<evidence type="ECO:0000313" key="2">
    <source>
        <dbReference type="EMBL" id="PWJ88712.1"/>
    </source>
</evidence>
<comment type="caution">
    <text evidence="2">The sequence shown here is derived from an EMBL/GenBank/DDBJ whole genome shotgun (WGS) entry which is preliminary data.</text>
</comment>
<reference evidence="2 3" key="1">
    <citation type="submission" date="2018-05" db="EMBL/GenBank/DDBJ databases">
        <title>Genomic Encyclopedia of Type Strains, Phase IV (KMG-IV): sequencing the most valuable type-strain genomes for metagenomic binning, comparative biology and taxonomic classification.</title>
        <authorList>
            <person name="Goeker M."/>
        </authorList>
    </citation>
    <scope>NUCLEOTIDE SEQUENCE [LARGE SCALE GENOMIC DNA]</scope>
    <source>
        <strain evidence="2 3">DSM 24906</strain>
    </source>
</reference>
<dbReference type="EMBL" id="QGGI01000017">
    <property type="protein sequence ID" value="PWJ88712.1"/>
    <property type="molecule type" value="Genomic_DNA"/>
</dbReference>
<evidence type="ECO:0000313" key="3">
    <source>
        <dbReference type="Proteomes" id="UP000245921"/>
    </source>
</evidence>
<gene>
    <name evidence="2" type="ORF">C7380_1172</name>
</gene>
<sequence length="240" mass="26830">MPGVSGGTIAVISGKYDEIISSVSNYFSFKFDKKSNSILIPLAIGLILAVFGFSKVIIILFDKFQFYMLALFVGMIFGGLFFLLKKINYKNIKNISFILLFTFIFILLFNLPKSSTNNMNFFYLLFGGIIGSATMVLPGISGSSMLLIMGIYKPVIEAIGDFNFNILIPVALGIIIGIIFIIKILEILLKKCPELMYCLLISLTFAGGIKIFPLTNNLFVYLFVFVGVYLGYLMDKYFNK</sequence>
<keyword evidence="1" id="KW-1133">Transmembrane helix</keyword>
<feature type="transmembrane region" description="Helical" evidence="1">
    <location>
        <begin position="38"/>
        <end position="61"/>
    </location>
</feature>
<dbReference type="Pfam" id="PF04018">
    <property type="entry name" value="VCA0040-like"/>
    <property type="match status" value="1"/>
</dbReference>
<proteinExistence type="predicted"/>
<dbReference type="PANTHER" id="PTHR37308:SF1">
    <property type="entry name" value="POLYPRENYL-PHOSPHATE TRANSPORTER"/>
    <property type="match status" value="1"/>
</dbReference>
<feature type="transmembrane region" description="Helical" evidence="1">
    <location>
        <begin position="95"/>
        <end position="111"/>
    </location>
</feature>
<accession>A0AA45HI21</accession>
<feature type="transmembrane region" description="Helical" evidence="1">
    <location>
        <begin position="164"/>
        <end position="182"/>
    </location>
</feature>
<name>A0AA45HI21_9BACT</name>
<keyword evidence="1" id="KW-0472">Membrane</keyword>
<feature type="transmembrane region" description="Helical" evidence="1">
    <location>
        <begin position="218"/>
        <end position="234"/>
    </location>
</feature>
<organism evidence="2 3">
    <name type="scientific">Oceanotoga teriensis</name>
    <dbReference type="NCBI Taxonomy" id="515440"/>
    <lineage>
        <taxon>Bacteria</taxon>
        <taxon>Thermotogati</taxon>
        <taxon>Thermotogota</taxon>
        <taxon>Thermotogae</taxon>
        <taxon>Petrotogales</taxon>
        <taxon>Petrotogaceae</taxon>
        <taxon>Oceanotoga</taxon>
    </lineage>
</organism>
<keyword evidence="3" id="KW-1185">Reference proteome</keyword>
<feature type="transmembrane region" description="Helical" evidence="1">
    <location>
        <begin position="66"/>
        <end position="83"/>
    </location>
</feature>
<dbReference type="Proteomes" id="UP000245921">
    <property type="component" value="Unassembled WGS sequence"/>
</dbReference>
<dbReference type="PANTHER" id="PTHR37308">
    <property type="entry name" value="INTEGRAL MEMBRANE PROTEIN"/>
    <property type="match status" value="1"/>
</dbReference>
<protein>
    <submittedName>
        <fullName evidence="2">Membrane protein</fullName>
    </submittedName>
</protein>
<dbReference type="InterPro" id="IPR007163">
    <property type="entry name" value="VCA0040-like"/>
</dbReference>
<keyword evidence="1" id="KW-0812">Transmembrane</keyword>
<dbReference type="AlphaFoldDB" id="A0AA45HI21"/>
<feature type="transmembrane region" description="Helical" evidence="1">
    <location>
        <begin position="123"/>
        <end position="152"/>
    </location>
</feature>